<dbReference type="InterPro" id="IPR000089">
    <property type="entry name" value="Biotin_lipoyl"/>
</dbReference>
<dbReference type="Proteomes" id="UP000093391">
    <property type="component" value="Chromosome"/>
</dbReference>
<evidence type="ECO:0000313" key="9">
    <source>
        <dbReference type="Proteomes" id="UP000093391"/>
    </source>
</evidence>
<dbReference type="InterPro" id="IPR004167">
    <property type="entry name" value="PSBD"/>
</dbReference>
<evidence type="ECO:0000256" key="4">
    <source>
        <dbReference type="RuleBase" id="RU003423"/>
    </source>
</evidence>
<dbReference type="GO" id="GO:0006086">
    <property type="term" value="P:pyruvate decarboxylation to acetyl-CoA"/>
    <property type="evidence" value="ECO:0007669"/>
    <property type="project" value="InterPro"/>
</dbReference>
<evidence type="ECO:0000256" key="1">
    <source>
        <dbReference type="ARBA" id="ARBA00001938"/>
    </source>
</evidence>
<evidence type="ECO:0000256" key="2">
    <source>
        <dbReference type="ARBA" id="ARBA00007317"/>
    </source>
</evidence>
<evidence type="ECO:0000313" key="8">
    <source>
        <dbReference type="EMBL" id="AOA57015.1"/>
    </source>
</evidence>
<dbReference type="Gene3D" id="3.30.559.10">
    <property type="entry name" value="Chloramphenicol acetyltransferase-like domain"/>
    <property type="match status" value="1"/>
</dbReference>
<reference evidence="8 9" key="1">
    <citation type="submission" date="2016-08" db="EMBL/GenBank/DDBJ databases">
        <authorList>
            <person name="Seilhamer J.J."/>
        </authorList>
    </citation>
    <scope>NUCLEOTIDE SEQUENCE [LARGE SCALE GENOMIC DNA]</scope>
    <source>
        <strain evidence="8 9">BRTC-1</strain>
    </source>
</reference>
<dbReference type="GO" id="GO:0045254">
    <property type="term" value="C:pyruvate dehydrogenase complex"/>
    <property type="evidence" value="ECO:0007669"/>
    <property type="project" value="InterPro"/>
</dbReference>
<evidence type="ECO:0000259" key="6">
    <source>
        <dbReference type="PROSITE" id="PS50968"/>
    </source>
</evidence>
<keyword evidence="4" id="KW-0808">Transferase</keyword>
<dbReference type="SUPFAM" id="SSF52777">
    <property type="entry name" value="CoA-dependent acyltransferases"/>
    <property type="match status" value="1"/>
</dbReference>
<evidence type="ECO:0000256" key="5">
    <source>
        <dbReference type="SAM" id="MobiDB-lite"/>
    </source>
</evidence>
<dbReference type="RefSeq" id="WP_067551246.1">
    <property type="nucleotide sequence ID" value="NZ_CP016895.1"/>
</dbReference>
<dbReference type="SUPFAM" id="SSF47005">
    <property type="entry name" value="Peripheral subunit-binding domain of 2-oxo acid dehydrogenase complex"/>
    <property type="match status" value="2"/>
</dbReference>
<name>A0A1B2LVR8_9GAMM</name>
<dbReference type="PANTHER" id="PTHR23151:SF90">
    <property type="entry name" value="DIHYDROLIPOYLLYSINE-RESIDUE ACETYLTRANSFERASE COMPONENT OF PYRUVATE DEHYDROGENASE COMPLEX, MITOCHONDRIAL-RELATED"/>
    <property type="match status" value="1"/>
</dbReference>
<dbReference type="Pfam" id="PF00364">
    <property type="entry name" value="Biotin_lipoyl"/>
    <property type="match status" value="1"/>
</dbReference>
<dbReference type="InterPro" id="IPR036625">
    <property type="entry name" value="E3-bd_dom_sf"/>
</dbReference>
<keyword evidence="3 4" id="KW-0450">Lipoyl</keyword>
<dbReference type="PANTHER" id="PTHR23151">
    <property type="entry name" value="DIHYDROLIPOAMIDE ACETYL/SUCCINYL-TRANSFERASE-RELATED"/>
    <property type="match status" value="1"/>
</dbReference>
<dbReference type="InterPro" id="IPR045257">
    <property type="entry name" value="E2/Pdx1"/>
</dbReference>
<keyword evidence="9" id="KW-1185">Reference proteome</keyword>
<sequence length="531" mass="55853">MSDIKTLEIPKWGLSMEEGTIAQWLLEEGQSFEKGDDICEIETTKIVNVLEAPFASTLRKIVAQPGATLLVGGIIAVCADASVSDAEIAAYLATLGATSDATEKSNNDAFATGSSVQNDSALPTADSPVAAATSAPVHMNASPSTATPAIAKQTVAGQDVVIPAALQGYQAAHGLFITPHADQLAAKHNINLTQVVGTGRANRISVKDLQSTVQAAGGQWPEPRQQLNQSARASHADDSDLDATPVARRLAKTWGINLHDCRRTGSRGRICKADVEAVYDRQRAASAAQQGTVTDSVVPAATATFSTTAMSSMRKAIASRLQAAKRNAPHFRLTVDLNVEALQSLRAQINATVPQVKLSINDMLIKATAAALMKVPQVNVQFDEENQQILQFEQADIAIAVAIDAGLITPIIKAANRKSMAEISADMLDLATRAKTGKLAADEFQGGSFSISNLGMLGVKQFDAIINPPQGAILALGTSEARAVVVDGVVHVQQMMTATLSCDHRVIDGALGAKFLASLKQFVENPALILV</sequence>
<protein>
    <recommendedName>
        <fullName evidence="4">Dihydrolipoamide acetyltransferase component of pyruvate dehydrogenase complex</fullName>
        <ecNumber evidence="4">2.3.1.-</ecNumber>
    </recommendedName>
</protein>
<dbReference type="Pfam" id="PF00198">
    <property type="entry name" value="2-oxoacid_dh"/>
    <property type="match status" value="1"/>
</dbReference>
<dbReference type="EC" id="2.3.1.-" evidence="4"/>
<feature type="region of interest" description="Disordered" evidence="5">
    <location>
        <begin position="213"/>
        <end position="241"/>
    </location>
</feature>
<gene>
    <name evidence="8" type="ORF">BFG52_00680</name>
</gene>
<dbReference type="Pfam" id="PF02817">
    <property type="entry name" value="E3_binding"/>
    <property type="match status" value="2"/>
</dbReference>
<dbReference type="OrthoDB" id="2086224at2"/>
<dbReference type="KEGG" id="ala:BFG52_00680"/>
<accession>A0A1B2LVR8</accession>
<comment type="similarity">
    <text evidence="2 4">Belongs to the 2-oxoacid dehydrogenase family.</text>
</comment>
<dbReference type="SUPFAM" id="SSF51230">
    <property type="entry name" value="Single hybrid motif"/>
    <property type="match status" value="1"/>
</dbReference>
<dbReference type="PROSITE" id="PS51826">
    <property type="entry name" value="PSBD"/>
    <property type="match status" value="2"/>
</dbReference>
<dbReference type="PROSITE" id="PS50968">
    <property type="entry name" value="BIOTINYL_LIPOYL"/>
    <property type="match status" value="1"/>
</dbReference>
<organism evidence="8 9">
    <name type="scientific">Acinetobacter larvae</name>
    <dbReference type="NCBI Taxonomy" id="1789224"/>
    <lineage>
        <taxon>Bacteria</taxon>
        <taxon>Pseudomonadati</taxon>
        <taxon>Pseudomonadota</taxon>
        <taxon>Gammaproteobacteria</taxon>
        <taxon>Moraxellales</taxon>
        <taxon>Moraxellaceae</taxon>
        <taxon>Acinetobacter</taxon>
    </lineage>
</organism>
<evidence type="ECO:0000256" key="3">
    <source>
        <dbReference type="ARBA" id="ARBA00022823"/>
    </source>
</evidence>
<feature type="domain" description="Peripheral subunit-binding (PSBD)" evidence="7">
    <location>
        <begin position="176"/>
        <end position="213"/>
    </location>
</feature>
<dbReference type="AlphaFoldDB" id="A0A1B2LVR8"/>
<keyword evidence="4" id="KW-0012">Acyltransferase</keyword>
<dbReference type="EMBL" id="CP016895">
    <property type="protein sequence ID" value="AOA57015.1"/>
    <property type="molecule type" value="Genomic_DNA"/>
</dbReference>
<dbReference type="InterPro" id="IPR023213">
    <property type="entry name" value="CAT-like_dom_sf"/>
</dbReference>
<proteinExistence type="inferred from homology"/>
<feature type="domain" description="Peripheral subunit-binding (PSBD)" evidence="7">
    <location>
        <begin position="242"/>
        <end position="279"/>
    </location>
</feature>
<dbReference type="CDD" id="cd06849">
    <property type="entry name" value="lipoyl_domain"/>
    <property type="match status" value="1"/>
</dbReference>
<feature type="domain" description="Lipoyl-binding" evidence="6">
    <location>
        <begin position="4"/>
        <end position="79"/>
    </location>
</feature>
<dbReference type="STRING" id="1789224.BFG52_00680"/>
<comment type="cofactor">
    <cofactor evidence="1 4">
        <name>(R)-lipoate</name>
        <dbReference type="ChEBI" id="CHEBI:83088"/>
    </cofactor>
</comment>
<evidence type="ECO:0000259" key="7">
    <source>
        <dbReference type="PROSITE" id="PS51826"/>
    </source>
</evidence>
<dbReference type="InterPro" id="IPR001078">
    <property type="entry name" value="2-oxoacid_DH_actylTfrase"/>
</dbReference>
<dbReference type="Gene3D" id="4.10.320.10">
    <property type="entry name" value="E3-binding domain"/>
    <property type="match status" value="2"/>
</dbReference>
<dbReference type="InterPro" id="IPR011053">
    <property type="entry name" value="Single_hybrid_motif"/>
</dbReference>
<dbReference type="GO" id="GO:0016746">
    <property type="term" value="F:acyltransferase activity"/>
    <property type="evidence" value="ECO:0007669"/>
    <property type="project" value="UniProtKB-KW"/>
</dbReference>
<dbReference type="Gene3D" id="2.40.50.100">
    <property type="match status" value="1"/>
</dbReference>